<dbReference type="Gene3D" id="3.40.50.150">
    <property type="entry name" value="Vaccinia Virus protein VP39"/>
    <property type="match status" value="1"/>
</dbReference>
<dbReference type="OrthoDB" id="1490915at2"/>
<dbReference type="InterPro" id="IPR029063">
    <property type="entry name" value="SAM-dependent_MTases_sf"/>
</dbReference>
<evidence type="ECO:0000313" key="1">
    <source>
        <dbReference type="EMBL" id="GAX60354.1"/>
    </source>
</evidence>
<dbReference type="AlphaFoldDB" id="A0A286TWV5"/>
<accession>A0A286TWV5</accession>
<dbReference type="GO" id="GO:0008168">
    <property type="term" value="F:methyltransferase activity"/>
    <property type="evidence" value="ECO:0007669"/>
    <property type="project" value="UniProtKB-KW"/>
</dbReference>
<dbReference type="GO" id="GO:0032259">
    <property type="term" value="P:methylation"/>
    <property type="evidence" value="ECO:0007669"/>
    <property type="project" value="UniProtKB-KW"/>
</dbReference>
<comment type="caution">
    <text evidence="1">The sequence shown here is derived from an EMBL/GenBank/DDBJ whole genome shotgun (WGS) entry which is preliminary data.</text>
</comment>
<dbReference type="SUPFAM" id="SSF53335">
    <property type="entry name" value="S-adenosyl-L-methionine-dependent methyltransferases"/>
    <property type="match status" value="1"/>
</dbReference>
<keyword evidence="1" id="KW-0808">Transferase</keyword>
<proteinExistence type="predicted"/>
<reference evidence="2" key="1">
    <citation type="journal article" date="2017" name="Environ. Microbiol. Rep.">
        <title>Genetic Diversity of Marine Anaerobic Ammonium-Oxidizing Bacteria as Revealed by Genomic and Proteomic Analyses of 'Candidatus Scalindua japonica'.</title>
        <authorList>
            <person name="Oshiki M."/>
            <person name="Mizuto K."/>
            <person name="Kimura Z."/>
            <person name="Kindaichi T."/>
            <person name="Satoh H."/>
            <person name="Okabe S."/>
        </authorList>
    </citation>
    <scope>NUCLEOTIDE SEQUENCE [LARGE SCALE GENOMIC DNA]</scope>
    <source>
        <strain evidence="2">husup-a2</strain>
    </source>
</reference>
<gene>
    <name evidence="1" type="ORF">SCALIN_C10_0114</name>
</gene>
<dbReference type="Pfam" id="PF13489">
    <property type="entry name" value="Methyltransf_23"/>
    <property type="match status" value="1"/>
</dbReference>
<dbReference type="Proteomes" id="UP000218542">
    <property type="component" value="Unassembled WGS sequence"/>
</dbReference>
<keyword evidence="1" id="KW-0489">Methyltransferase</keyword>
<organism evidence="1 2">
    <name type="scientific">Candidatus Scalindua japonica</name>
    <dbReference type="NCBI Taxonomy" id="1284222"/>
    <lineage>
        <taxon>Bacteria</taxon>
        <taxon>Pseudomonadati</taxon>
        <taxon>Planctomycetota</taxon>
        <taxon>Candidatus Brocadiia</taxon>
        <taxon>Candidatus Brocadiales</taxon>
        <taxon>Candidatus Scalinduaceae</taxon>
        <taxon>Candidatus Scalindua</taxon>
    </lineage>
</organism>
<dbReference type="EMBL" id="BAOS01000010">
    <property type="protein sequence ID" value="GAX60354.1"/>
    <property type="molecule type" value="Genomic_DNA"/>
</dbReference>
<keyword evidence="2" id="KW-1185">Reference proteome</keyword>
<evidence type="ECO:0000313" key="2">
    <source>
        <dbReference type="Proteomes" id="UP000218542"/>
    </source>
</evidence>
<protein>
    <submittedName>
        <fullName evidence="1">Methyltransferase type 12</fullName>
    </submittedName>
</protein>
<name>A0A286TWV5_9BACT</name>
<dbReference type="RefSeq" id="WP_096893662.1">
    <property type="nucleotide sequence ID" value="NZ_BAOS01000010.1"/>
</dbReference>
<sequence>MRVLDLAKRLLPISIKLKGQCLINNHLPRWLSRKKLHNIIEHKLRTFNNLKESIRFLNYDFKDKNVLELGPGYLFGLAYLFLAEGAKNTGVVDSFDWKRFVLRYDYVMEYYRKHIEQEYNTRIEATFYPTKSTSTIQSFVNENGDSGYAANEIDLIYSNACLEHVRKVDTVFKNMFRVLKTGGIMVHQIDLRNHYDFDKPLDYLRLSDQEWETQNHPDDSYTNRLRVCDYRNILNQYPHRVLKFAIQFDDQFTAPDDINQKFINSKDVDAVGLFMVIEKL</sequence>